<dbReference type="PANTHER" id="PTHR46825:SF7">
    <property type="entry name" value="D-ALANYL-D-ALANINE CARBOXYPEPTIDASE"/>
    <property type="match status" value="1"/>
</dbReference>
<dbReference type="EMBL" id="BMNG01000007">
    <property type="protein sequence ID" value="GGO45458.1"/>
    <property type="molecule type" value="Genomic_DNA"/>
</dbReference>
<keyword evidence="2" id="KW-0732">Signal</keyword>
<feature type="chain" id="PRO_5045792489" description="Beta-lactamase-related domain-containing protein" evidence="2">
    <location>
        <begin position="20"/>
        <end position="566"/>
    </location>
</feature>
<dbReference type="InterPro" id="IPR001466">
    <property type="entry name" value="Beta-lactam-related"/>
</dbReference>
<comment type="caution">
    <text evidence="4">The sequence shown here is derived from an EMBL/GenBank/DDBJ whole genome shotgun (WGS) entry which is preliminary data.</text>
</comment>
<dbReference type="PANTHER" id="PTHR46825">
    <property type="entry name" value="D-ALANYL-D-ALANINE-CARBOXYPEPTIDASE/ENDOPEPTIDASE AMPH"/>
    <property type="match status" value="1"/>
</dbReference>
<evidence type="ECO:0000259" key="3">
    <source>
        <dbReference type="Pfam" id="PF00144"/>
    </source>
</evidence>
<evidence type="ECO:0000256" key="1">
    <source>
        <dbReference type="SAM" id="MobiDB-lite"/>
    </source>
</evidence>
<gene>
    <name evidence="4" type="ORF">GCM10012286_34060</name>
</gene>
<dbReference type="InterPro" id="IPR012338">
    <property type="entry name" value="Beta-lactam/transpept-like"/>
</dbReference>
<feature type="region of interest" description="Disordered" evidence="1">
    <location>
        <begin position="526"/>
        <end position="566"/>
    </location>
</feature>
<organism evidence="4 5">
    <name type="scientific">Streptomyces lasiicapitis</name>
    <dbReference type="NCBI Taxonomy" id="1923961"/>
    <lineage>
        <taxon>Bacteria</taxon>
        <taxon>Bacillati</taxon>
        <taxon>Actinomycetota</taxon>
        <taxon>Actinomycetes</taxon>
        <taxon>Kitasatosporales</taxon>
        <taxon>Streptomycetaceae</taxon>
        <taxon>Streptomyces</taxon>
    </lineage>
</organism>
<dbReference type="PROSITE" id="PS51257">
    <property type="entry name" value="PROKAR_LIPOPROTEIN"/>
    <property type="match status" value="1"/>
</dbReference>
<reference evidence="5" key="1">
    <citation type="journal article" date="2019" name="Int. J. Syst. Evol. Microbiol.">
        <title>The Global Catalogue of Microorganisms (GCM) 10K type strain sequencing project: providing services to taxonomists for standard genome sequencing and annotation.</title>
        <authorList>
            <consortium name="The Broad Institute Genomics Platform"/>
            <consortium name="The Broad Institute Genome Sequencing Center for Infectious Disease"/>
            <person name="Wu L."/>
            <person name="Ma J."/>
        </authorList>
    </citation>
    <scope>NUCLEOTIDE SEQUENCE [LARGE SCALE GENOMIC DNA]</scope>
    <source>
        <strain evidence="5">CGMCC 4.7349</strain>
    </source>
</reference>
<feature type="signal peptide" evidence="2">
    <location>
        <begin position="1"/>
        <end position="19"/>
    </location>
</feature>
<evidence type="ECO:0000313" key="4">
    <source>
        <dbReference type="EMBL" id="GGO45458.1"/>
    </source>
</evidence>
<dbReference type="Pfam" id="PF00144">
    <property type="entry name" value="Beta-lactamase"/>
    <property type="match status" value="1"/>
</dbReference>
<dbReference type="SUPFAM" id="SSF56601">
    <property type="entry name" value="beta-lactamase/transpeptidase-like"/>
    <property type="match status" value="1"/>
</dbReference>
<keyword evidence="5" id="KW-1185">Reference proteome</keyword>
<sequence length="566" mass="57946">MTNKYLAAVAALTVAGVLAACTQGGDAAPPAAGTSRAVAKCDPRLDTAFKAWARAGFSGSIAISTGGKFDCRAAYGSANDDSKTPNTTGTVFSIGSITKAVTAATVFGLAEDGKLGLGDRAGDLLPGLTGPVRKVTIRQLLLHTGGLKGSHGEDHQPLSRKAALKAISRLELAFRPGSGYAYSNAGYTLLALIIEQVSGATYRQYTASEMLRMPGGRVAGGFWDGRPAPSGPRATGYLEDGQAGESGDFAGPHWALDGNGALAMTAGDLAAWTRALFTGRLVSAESVEAISKPGHDLGDGQSETPGWVAFDASRYGKPFLMSAGGGGQVGHDAVVAWIPGEQRVITIVSNEPKVSAADLLKKVGPALIAGKPLPTPRPPVDAGSDPAAAAAGKYVLPSDGSFDVTSAGQRITISATGTDAATALFPPSGGFTAADFRAHEKRVRALLAGESREGREERASLEDAFGPLRRVALGGTVFQGGDVRTYVTLTTRAKAVTGWYSLNEVGGISAAEVPTKPPALTLVPAGRDRYLPDDPAGTGPDVTVKFRDGRLTVSGPGGTTVAERSD</sequence>
<feature type="domain" description="Beta-lactamase-related" evidence="3">
    <location>
        <begin position="59"/>
        <end position="353"/>
    </location>
</feature>
<dbReference type="Gene3D" id="3.40.710.10">
    <property type="entry name" value="DD-peptidase/beta-lactamase superfamily"/>
    <property type="match status" value="1"/>
</dbReference>
<proteinExistence type="predicted"/>
<dbReference type="Proteomes" id="UP000656881">
    <property type="component" value="Unassembled WGS sequence"/>
</dbReference>
<protein>
    <recommendedName>
        <fullName evidence="3">Beta-lactamase-related domain-containing protein</fullName>
    </recommendedName>
</protein>
<dbReference type="RefSeq" id="WP_189174582.1">
    <property type="nucleotide sequence ID" value="NZ_BMNG01000007.1"/>
</dbReference>
<evidence type="ECO:0000313" key="5">
    <source>
        <dbReference type="Proteomes" id="UP000656881"/>
    </source>
</evidence>
<evidence type="ECO:0000256" key="2">
    <source>
        <dbReference type="SAM" id="SignalP"/>
    </source>
</evidence>
<name>A0ABQ2M0L0_9ACTN</name>
<accession>A0ABQ2M0L0</accession>
<dbReference type="InterPro" id="IPR050491">
    <property type="entry name" value="AmpC-like"/>
</dbReference>